<comment type="similarity">
    <text evidence="1 2">Belongs to the enoyl-CoA hydratase/isomerase family.</text>
</comment>
<dbReference type="InterPro" id="IPR001753">
    <property type="entry name" value="Enoyl-CoA_hydra/iso"/>
</dbReference>
<dbReference type="InterPro" id="IPR018376">
    <property type="entry name" value="Enoyl-CoA_hyd/isom_CS"/>
</dbReference>
<dbReference type="NCBIfam" id="NF006108">
    <property type="entry name" value="PRK08259.1"/>
    <property type="match status" value="1"/>
</dbReference>
<dbReference type="EMBL" id="JAAAUQ010000226">
    <property type="protein sequence ID" value="KAF9152686.1"/>
    <property type="molecule type" value="Genomic_DNA"/>
</dbReference>
<dbReference type="AlphaFoldDB" id="A0A9P5VCQ2"/>
<dbReference type="OrthoDB" id="2018133at2759"/>
<dbReference type="PROSITE" id="PS00166">
    <property type="entry name" value="ENOYL_COA_HYDRATASE"/>
    <property type="match status" value="1"/>
</dbReference>
<evidence type="ECO:0000313" key="3">
    <source>
        <dbReference type="EMBL" id="KAF9152686.1"/>
    </source>
</evidence>
<protein>
    <submittedName>
        <fullName evidence="3">Enoyl-CoA hydratase</fullName>
    </submittedName>
</protein>
<dbReference type="Proteomes" id="UP000748756">
    <property type="component" value="Unassembled WGS sequence"/>
</dbReference>
<comment type="caution">
    <text evidence="3">The sequence shown here is derived from an EMBL/GenBank/DDBJ whole genome shotgun (WGS) entry which is preliminary data.</text>
</comment>
<dbReference type="GO" id="GO:0003824">
    <property type="term" value="F:catalytic activity"/>
    <property type="evidence" value="ECO:0007669"/>
    <property type="project" value="InterPro"/>
</dbReference>
<dbReference type="Gene3D" id="3.90.226.10">
    <property type="entry name" value="2-enoyl-CoA Hydratase, Chain A, domain 1"/>
    <property type="match status" value="1"/>
</dbReference>
<gene>
    <name evidence="3" type="primary">ECHA5</name>
    <name evidence="3" type="ORF">BG015_004855</name>
</gene>
<dbReference type="InterPro" id="IPR029045">
    <property type="entry name" value="ClpP/crotonase-like_dom_sf"/>
</dbReference>
<proteinExistence type="inferred from homology"/>
<organism evidence="3 4">
    <name type="scientific">Linnemannia schmuckeri</name>
    <dbReference type="NCBI Taxonomy" id="64567"/>
    <lineage>
        <taxon>Eukaryota</taxon>
        <taxon>Fungi</taxon>
        <taxon>Fungi incertae sedis</taxon>
        <taxon>Mucoromycota</taxon>
        <taxon>Mortierellomycotina</taxon>
        <taxon>Mortierellomycetes</taxon>
        <taxon>Mortierellales</taxon>
        <taxon>Mortierellaceae</taxon>
        <taxon>Linnemannia</taxon>
    </lineage>
</organism>
<reference evidence="3" key="1">
    <citation type="journal article" date="2020" name="Fungal Divers.">
        <title>Resolving the Mortierellaceae phylogeny through synthesis of multi-gene phylogenetics and phylogenomics.</title>
        <authorList>
            <person name="Vandepol N."/>
            <person name="Liber J."/>
            <person name="Desiro A."/>
            <person name="Na H."/>
            <person name="Kennedy M."/>
            <person name="Barry K."/>
            <person name="Grigoriev I.V."/>
            <person name="Miller A.N."/>
            <person name="O'Donnell K."/>
            <person name="Stajich J.E."/>
            <person name="Bonito G."/>
        </authorList>
    </citation>
    <scope>NUCLEOTIDE SEQUENCE</scope>
    <source>
        <strain evidence="3">NRRL 6426</strain>
    </source>
</reference>
<evidence type="ECO:0000256" key="2">
    <source>
        <dbReference type="RuleBase" id="RU003707"/>
    </source>
</evidence>
<dbReference type="Pfam" id="PF00378">
    <property type="entry name" value="ECH_1"/>
    <property type="match status" value="1"/>
</dbReference>
<name>A0A9P5VCQ2_9FUNG</name>
<keyword evidence="4" id="KW-1185">Reference proteome</keyword>
<sequence length="282" mass="30041">MAKEEPSKLVLIEKRGTTTIITINRPHKRNCVNGPTARALYQAFLDFDSDATAAVAVLTGAGGNFCAGADLAAVLNQDEANPMSAEWEDTLPGPIGPMGPSRMVLSKPVIAAISGFAVAGGLELALWCDIRIVDTTATLGVFCRLRGVPLIDGGTVRLPQVVGRGVAMDLMLTGRAVKAEEALKIKLAACYPSSYETVNSTPALEQALALASLLAEHPQVCMRNDRLSTHLANPIREAMLKEYELGLETLTSGEFVQAITKFFEATDEKKKKGEGKKSSAKL</sequence>
<dbReference type="PANTHER" id="PTHR43802:SF1">
    <property type="entry name" value="IP11341P-RELATED"/>
    <property type="match status" value="1"/>
</dbReference>
<dbReference type="Gene3D" id="1.10.287.2460">
    <property type="match status" value="1"/>
</dbReference>
<dbReference type="CDD" id="cd06558">
    <property type="entry name" value="crotonase-like"/>
    <property type="match status" value="1"/>
</dbReference>
<dbReference type="SUPFAM" id="SSF52096">
    <property type="entry name" value="ClpP/crotonase"/>
    <property type="match status" value="1"/>
</dbReference>
<evidence type="ECO:0000313" key="4">
    <source>
        <dbReference type="Proteomes" id="UP000748756"/>
    </source>
</evidence>
<accession>A0A9P5VCQ2</accession>
<evidence type="ECO:0000256" key="1">
    <source>
        <dbReference type="ARBA" id="ARBA00005254"/>
    </source>
</evidence>
<dbReference type="PANTHER" id="PTHR43802">
    <property type="entry name" value="ENOYL-COA HYDRATASE"/>
    <property type="match status" value="1"/>
</dbReference>